<evidence type="ECO:0000259" key="1">
    <source>
        <dbReference type="PROSITE" id="PS51186"/>
    </source>
</evidence>
<dbReference type="InterPro" id="IPR000182">
    <property type="entry name" value="GNAT_dom"/>
</dbReference>
<dbReference type="AlphaFoldDB" id="A0A1H8CXZ6"/>
<keyword evidence="3" id="KW-1185">Reference proteome</keyword>
<dbReference type="Gene3D" id="3.40.630.30">
    <property type="match status" value="1"/>
</dbReference>
<dbReference type="SUPFAM" id="SSF55729">
    <property type="entry name" value="Acyl-CoA N-acyltransferases (Nat)"/>
    <property type="match status" value="1"/>
</dbReference>
<feature type="domain" description="N-acetyltransferase" evidence="1">
    <location>
        <begin position="18"/>
        <end position="165"/>
    </location>
</feature>
<dbReference type="STRING" id="46177.SAMN05660976_06583"/>
<dbReference type="Pfam" id="PF00583">
    <property type="entry name" value="Acetyltransf_1"/>
    <property type="match status" value="1"/>
</dbReference>
<gene>
    <name evidence="2" type="ORF">SAMN05660976_06583</name>
</gene>
<dbReference type="EMBL" id="FOBF01000020">
    <property type="protein sequence ID" value="SEM99840.1"/>
    <property type="molecule type" value="Genomic_DNA"/>
</dbReference>
<keyword evidence="2" id="KW-0808">Transferase</keyword>
<proteinExistence type="predicted"/>
<dbReference type="RefSeq" id="WP_082535588.1">
    <property type="nucleotide sequence ID" value="NZ_BBZG01000006.1"/>
</dbReference>
<sequence length="165" mass="17444">MPRSSDPDPRREPGSSTLLLREVPAHLGAAPALLRSPLLVALREAPAARCRLYVLADVAAPAAAPPVAGALVEVGEPASGRSALLRALAVEPGHRRRGLGRRLLADLLTELRADGVRALRCRADPGDGGLAGLLERAGFTVTSHAASEYDVPNIRHRAVWLVREL</sequence>
<protein>
    <submittedName>
        <fullName evidence="2">Acetyltransferase (GNAT) family protein</fullName>
    </submittedName>
</protein>
<name>A0A1H8CXZ6_9ACTN</name>
<evidence type="ECO:0000313" key="3">
    <source>
        <dbReference type="Proteomes" id="UP000198953"/>
    </source>
</evidence>
<accession>A0A1H8CXZ6</accession>
<organism evidence="2 3">
    <name type="scientific">Nonomuraea pusilla</name>
    <dbReference type="NCBI Taxonomy" id="46177"/>
    <lineage>
        <taxon>Bacteria</taxon>
        <taxon>Bacillati</taxon>
        <taxon>Actinomycetota</taxon>
        <taxon>Actinomycetes</taxon>
        <taxon>Streptosporangiales</taxon>
        <taxon>Streptosporangiaceae</taxon>
        <taxon>Nonomuraea</taxon>
    </lineage>
</organism>
<dbReference type="Proteomes" id="UP000198953">
    <property type="component" value="Unassembled WGS sequence"/>
</dbReference>
<dbReference type="PROSITE" id="PS51186">
    <property type="entry name" value="GNAT"/>
    <property type="match status" value="1"/>
</dbReference>
<dbReference type="InterPro" id="IPR016181">
    <property type="entry name" value="Acyl_CoA_acyltransferase"/>
</dbReference>
<evidence type="ECO:0000313" key="2">
    <source>
        <dbReference type="EMBL" id="SEM99840.1"/>
    </source>
</evidence>
<dbReference type="GO" id="GO:0016747">
    <property type="term" value="F:acyltransferase activity, transferring groups other than amino-acyl groups"/>
    <property type="evidence" value="ECO:0007669"/>
    <property type="project" value="InterPro"/>
</dbReference>
<reference evidence="2 3" key="1">
    <citation type="submission" date="2016-10" db="EMBL/GenBank/DDBJ databases">
        <authorList>
            <person name="de Groot N.N."/>
        </authorList>
    </citation>
    <scope>NUCLEOTIDE SEQUENCE [LARGE SCALE GENOMIC DNA]</scope>
    <source>
        <strain evidence="2 3">DSM 43357</strain>
    </source>
</reference>